<dbReference type="InterPro" id="IPR044878">
    <property type="entry name" value="UbiA_sf"/>
</dbReference>
<feature type="transmembrane region" description="Helical" evidence="7">
    <location>
        <begin position="123"/>
        <end position="143"/>
    </location>
</feature>
<evidence type="ECO:0000256" key="1">
    <source>
        <dbReference type="ARBA" id="ARBA00004508"/>
    </source>
</evidence>
<proteinExistence type="inferred from homology"/>
<dbReference type="GO" id="GO:0031969">
    <property type="term" value="C:chloroplast membrane"/>
    <property type="evidence" value="ECO:0007669"/>
    <property type="project" value="UniProtKB-SubCell"/>
</dbReference>
<evidence type="ECO:0000313" key="8">
    <source>
        <dbReference type="EnsemblPlants" id="Solyc08g041855.1.1"/>
    </source>
</evidence>
<keyword evidence="6 7" id="KW-0472">Membrane</keyword>
<keyword evidence="9" id="KW-1185">Reference proteome</keyword>
<dbReference type="GO" id="GO:0016765">
    <property type="term" value="F:transferase activity, transferring alkyl or aryl (other than methyl) groups"/>
    <property type="evidence" value="ECO:0007669"/>
    <property type="project" value="InterPro"/>
</dbReference>
<keyword evidence="3" id="KW-0808">Transferase</keyword>
<dbReference type="InterPro" id="IPR000537">
    <property type="entry name" value="UbiA_prenyltransferase"/>
</dbReference>
<protein>
    <submittedName>
        <fullName evidence="8">Uncharacterized protein</fullName>
    </submittedName>
</protein>
<accession>A0A3Q7HNH0</accession>
<dbReference type="PANTHER" id="PTHR43009:SF7">
    <property type="entry name" value="HOMOGENTISATE GERANYLGERANYLTRANSFERASE, CHLOROPLASTIC"/>
    <property type="match status" value="1"/>
</dbReference>
<feature type="transmembrane region" description="Helical" evidence="7">
    <location>
        <begin position="257"/>
        <end position="277"/>
    </location>
</feature>
<keyword evidence="4 7" id="KW-0812">Transmembrane</keyword>
<dbReference type="Proteomes" id="UP000004994">
    <property type="component" value="Chromosome 8"/>
</dbReference>
<dbReference type="PANTHER" id="PTHR43009">
    <property type="entry name" value="HOMOGENTISATE SOLANESYLTRANSFERASE, CHLOROPLASTIC"/>
    <property type="match status" value="1"/>
</dbReference>
<dbReference type="AlphaFoldDB" id="A0A3Q7HNH0"/>
<evidence type="ECO:0000256" key="2">
    <source>
        <dbReference type="ARBA" id="ARBA00005985"/>
    </source>
</evidence>
<evidence type="ECO:0000256" key="7">
    <source>
        <dbReference type="SAM" id="Phobius"/>
    </source>
</evidence>
<dbReference type="InParanoid" id="A0A3Q7HNH0"/>
<evidence type="ECO:0000256" key="5">
    <source>
        <dbReference type="ARBA" id="ARBA00022989"/>
    </source>
</evidence>
<evidence type="ECO:0000256" key="6">
    <source>
        <dbReference type="ARBA" id="ARBA00023136"/>
    </source>
</evidence>
<organism evidence="8">
    <name type="scientific">Solanum lycopersicum</name>
    <name type="common">Tomato</name>
    <name type="synonym">Lycopersicon esculentum</name>
    <dbReference type="NCBI Taxonomy" id="4081"/>
    <lineage>
        <taxon>Eukaryota</taxon>
        <taxon>Viridiplantae</taxon>
        <taxon>Streptophyta</taxon>
        <taxon>Embryophyta</taxon>
        <taxon>Tracheophyta</taxon>
        <taxon>Spermatophyta</taxon>
        <taxon>Magnoliopsida</taxon>
        <taxon>eudicotyledons</taxon>
        <taxon>Gunneridae</taxon>
        <taxon>Pentapetalae</taxon>
        <taxon>asterids</taxon>
        <taxon>lamiids</taxon>
        <taxon>Solanales</taxon>
        <taxon>Solanaceae</taxon>
        <taxon>Solanoideae</taxon>
        <taxon>Solaneae</taxon>
        <taxon>Solanum</taxon>
        <taxon>Solanum subgen. Lycopersicon</taxon>
    </lineage>
</organism>
<dbReference type="Gene3D" id="1.10.357.140">
    <property type="entry name" value="UbiA prenyltransferase"/>
    <property type="match status" value="1"/>
</dbReference>
<feature type="transmembrane region" description="Helical" evidence="7">
    <location>
        <begin position="150"/>
        <end position="170"/>
    </location>
</feature>
<reference evidence="8" key="2">
    <citation type="submission" date="2019-01" db="UniProtKB">
        <authorList>
            <consortium name="EnsemblPlants"/>
        </authorList>
    </citation>
    <scope>IDENTIFICATION</scope>
    <source>
        <strain evidence="8">cv. Heinz 1706</strain>
    </source>
</reference>
<dbReference type="EnsemblPlants" id="Solyc08g041855.1.1">
    <property type="protein sequence ID" value="Solyc08g041855.1.1"/>
    <property type="gene ID" value="Solyc08g041855.1"/>
</dbReference>
<sequence length="310" mass="34485">MLHLHACCCQFPSVTKGVEFSNGRIIPKWNLCFPRQKWSVSKRCIIAASSPQCCEIEMDGLWTTQLNALYQFSRPHTIFGTVNKPSLPLASGEISMKRGIPIVITSLLMSFGMGIKFQSPPLLAALIVSFLLGSAYSVELPFLRWKRNAALAAICIMVVRAIIVQFAFFAHIQKYVLVRPILYTRSLFFAVTFMCIFTAVIALFKDIPDVNGDRNFGIQSLSVSLGQEQVSQILLNTSSSVMLQLVVYMFLNNLSQTQVFWLCISMLVAAYAAAMVIGTTATTLSNKLVTVRCVMTRHLIFKILSETLSS</sequence>
<dbReference type="Pfam" id="PF01040">
    <property type="entry name" value="UbiA"/>
    <property type="match status" value="1"/>
</dbReference>
<comment type="similarity">
    <text evidence="2">Belongs to the UbiA prenyltransferase family.</text>
</comment>
<name>A0A3Q7HNH0_SOLLC</name>
<evidence type="ECO:0000256" key="4">
    <source>
        <dbReference type="ARBA" id="ARBA00022692"/>
    </source>
</evidence>
<evidence type="ECO:0000313" key="9">
    <source>
        <dbReference type="Proteomes" id="UP000004994"/>
    </source>
</evidence>
<comment type="subcellular location">
    <subcellularLocation>
        <location evidence="1">Plastid</location>
        <location evidence="1">Chloroplast membrane</location>
        <topology evidence="1">Multi-pass membrane protein</topology>
    </subcellularLocation>
</comment>
<evidence type="ECO:0000256" key="3">
    <source>
        <dbReference type="ARBA" id="ARBA00022679"/>
    </source>
</evidence>
<keyword evidence="5 7" id="KW-1133">Transmembrane helix</keyword>
<feature type="transmembrane region" description="Helical" evidence="7">
    <location>
        <begin position="182"/>
        <end position="204"/>
    </location>
</feature>
<reference evidence="8" key="1">
    <citation type="journal article" date="2012" name="Nature">
        <title>The tomato genome sequence provides insights into fleshy fruit evolution.</title>
        <authorList>
            <consortium name="Tomato Genome Consortium"/>
        </authorList>
    </citation>
    <scope>NUCLEOTIDE SEQUENCE [LARGE SCALE GENOMIC DNA]</scope>
    <source>
        <strain evidence="8">cv. Heinz 1706</strain>
    </source>
</reference>
<dbReference type="Gramene" id="Solyc08g041855.1.1">
    <property type="protein sequence ID" value="Solyc08g041855.1.1"/>
    <property type="gene ID" value="Solyc08g041855.1"/>
</dbReference>